<feature type="domain" description="Methyltransferase type 12" evidence="1">
    <location>
        <begin position="72"/>
        <end position="170"/>
    </location>
</feature>
<dbReference type="Pfam" id="PF08242">
    <property type="entry name" value="Methyltransf_12"/>
    <property type="match status" value="1"/>
</dbReference>
<accession>A0A150Q8Z5</accession>
<dbReference type="CDD" id="cd02440">
    <property type="entry name" value="AdoMet_MTases"/>
    <property type="match status" value="1"/>
</dbReference>
<dbReference type="InterPro" id="IPR013217">
    <property type="entry name" value="Methyltransf_12"/>
</dbReference>
<evidence type="ECO:0000313" key="2">
    <source>
        <dbReference type="EMBL" id="KYF64236.1"/>
    </source>
</evidence>
<reference evidence="2 3" key="1">
    <citation type="submission" date="2014-02" db="EMBL/GenBank/DDBJ databases">
        <title>The small core and large imbalanced accessory genome model reveals a collaborative survival strategy of Sorangium cellulosum strains in nature.</title>
        <authorList>
            <person name="Han K."/>
            <person name="Peng R."/>
            <person name="Blom J."/>
            <person name="Li Y.-Z."/>
        </authorList>
    </citation>
    <scope>NUCLEOTIDE SEQUENCE [LARGE SCALE GENOMIC DNA]</scope>
    <source>
        <strain evidence="2 3">So0008-312</strain>
    </source>
</reference>
<evidence type="ECO:0000313" key="3">
    <source>
        <dbReference type="Proteomes" id="UP000075260"/>
    </source>
</evidence>
<evidence type="ECO:0000259" key="1">
    <source>
        <dbReference type="Pfam" id="PF08242"/>
    </source>
</evidence>
<sequence>MLQAVGATAGQGEDVMKAHEHGNHAATFDRDRASSYDGHVHRMWAGYGAMHQVIAEVIAAALPDKDTASLLMVGIGTGSEVKPFARYAGAGVRFTGVDPSSEMLAVAREKLAAEGLLDRTSLHAGELRDLARGPLFDGAQMIGVLHHLPGEEARIDLLREIAGRLKPGAPFVIGCRVGDDPLLRAVEERRLFADGRPPEAAEQMKKAAASMRIPASDDEVFALLARAGFTAPRLIFCELHLKTWVTRYEPSMFGA</sequence>
<comment type="caution">
    <text evidence="2">The sequence shown here is derived from an EMBL/GenBank/DDBJ whole genome shotgun (WGS) entry which is preliminary data.</text>
</comment>
<dbReference type="AlphaFoldDB" id="A0A150Q8Z5"/>
<dbReference type="InterPro" id="IPR029063">
    <property type="entry name" value="SAM-dependent_MTases_sf"/>
</dbReference>
<dbReference type="Gene3D" id="3.40.50.150">
    <property type="entry name" value="Vaccinia Virus protein VP39"/>
    <property type="match status" value="1"/>
</dbReference>
<protein>
    <recommendedName>
        <fullName evidence="1">Methyltransferase type 12 domain-containing protein</fullName>
    </recommendedName>
</protein>
<gene>
    <name evidence="2" type="ORF">BE15_04175</name>
</gene>
<dbReference type="EMBL" id="JEMA01000926">
    <property type="protein sequence ID" value="KYF64236.1"/>
    <property type="molecule type" value="Genomic_DNA"/>
</dbReference>
<dbReference type="SUPFAM" id="SSF53335">
    <property type="entry name" value="S-adenosyl-L-methionine-dependent methyltransferases"/>
    <property type="match status" value="1"/>
</dbReference>
<name>A0A150Q8Z5_SORCE</name>
<organism evidence="2 3">
    <name type="scientific">Sorangium cellulosum</name>
    <name type="common">Polyangium cellulosum</name>
    <dbReference type="NCBI Taxonomy" id="56"/>
    <lineage>
        <taxon>Bacteria</taxon>
        <taxon>Pseudomonadati</taxon>
        <taxon>Myxococcota</taxon>
        <taxon>Polyangia</taxon>
        <taxon>Polyangiales</taxon>
        <taxon>Polyangiaceae</taxon>
        <taxon>Sorangium</taxon>
    </lineage>
</organism>
<proteinExistence type="predicted"/>
<dbReference type="Proteomes" id="UP000075260">
    <property type="component" value="Unassembled WGS sequence"/>
</dbReference>